<evidence type="ECO:0000313" key="2">
    <source>
        <dbReference type="Proteomes" id="UP000028926"/>
    </source>
</evidence>
<dbReference type="KEGG" id="paca:ID47_00430"/>
<dbReference type="SUPFAM" id="SSF74653">
    <property type="entry name" value="TolA/TonB C-terminal domain"/>
    <property type="match status" value="1"/>
</dbReference>
<dbReference type="AlphaFoldDB" id="A0A077AQV3"/>
<name>A0A077AQV3_9PROT</name>
<dbReference type="RefSeq" id="WP_038462731.1">
    <property type="nucleotide sequence ID" value="NZ_CP008941.1"/>
</dbReference>
<reference evidence="1 2" key="1">
    <citation type="submission" date="2014-07" db="EMBL/GenBank/DDBJ databases">
        <title>Comparative genomic insights into amoeba endosymbionts belonging to the families of Holosporaceae and Candidatus Midichloriaceae within Rickettsiales.</title>
        <authorList>
            <person name="Wang Z."/>
            <person name="Wu M."/>
        </authorList>
    </citation>
    <scope>NUCLEOTIDE SEQUENCE [LARGE SCALE GENOMIC DNA]</scope>
    <source>
        <strain evidence="1">PRA3</strain>
    </source>
</reference>
<dbReference type="STRING" id="91604.ID47_00430"/>
<protein>
    <recommendedName>
        <fullName evidence="3">TolA protein</fullName>
    </recommendedName>
</protein>
<keyword evidence="2" id="KW-1185">Reference proteome</keyword>
<dbReference type="EMBL" id="CP008941">
    <property type="protein sequence ID" value="AIK95557.1"/>
    <property type="molecule type" value="Genomic_DNA"/>
</dbReference>
<gene>
    <name evidence="1" type="ORF">ID47_00430</name>
</gene>
<evidence type="ECO:0008006" key="3">
    <source>
        <dbReference type="Google" id="ProtNLM"/>
    </source>
</evidence>
<organism evidence="1 2">
    <name type="scientific">Candidatus Odyssella acanthamoebae</name>
    <dbReference type="NCBI Taxonomy" id="91604"/>
    <lineage>
        <taxon>Bacteria</taxon>
        <taxon>Pseudomonadati</taxon>
        <taxon>Pseudomonadota</taxon>
        <taxon>Alphaproteobacteria</taxon>
        <taxon>Holosporales</taxon>
        <taxon>Candidatus Paracaedibacteraceae</taxon>
        <taxon>Candidatus Odyssella</taxon>
    </lineage>
</organism>
<dbReference type="Gene3D" id="3.30.1150.10">
    <property type="match status" value="1"/>
</dbReference>
<accession>A0A077AQV3</accession>
<dbReference type="Proteomes" id="UP000028926">
    <property type="component" value="Chromosome"/>
</dbReference>
<proteinExistence type="predicted"/>
<dbReference type="HOGENOM" id="CLU_149344_1_0_5"/>
<sequence>MVTASEIDLINKTVRACWLVPNGVRGARNLVVKIRIKIAKDGTIQSAQIANPENMGDPVFRAAAESAQRAPMDPKCNKIPLNPAKYKQWETIVINFDPADMQ</sequence>
<dbReference type="OrthoDB" id="7161229at2"/>
<evidence type="ECO:0000313" key="1">
    <source>
        <dbReference type="EMBL" id="AIK95557.1"/>
    </source>
</evidence>